<name>A0ABD1FG44_HYPHA</name>
<organism evidence="13 14">
    <name type="scientific">Hypothenemus hampei</name>
    <name type="common">Coffee berry borer</name>
    <dbReference type="NCBI Taxonomy" id="57062"/>
    <lineage>
        <taxon>Eukaryota</taxon>
        <taxon>Metazoa</taxon>
        <taxon>Ecdysozoa</taxon>
        <taxon>Arthropoda</taxon>
        <taxon>Hexapoda</taxon>
        <taxon>Insecta</taxon>
        <taxon>Pterygota</taxon>
        <taxon>Neoptera</taxon>
        <taxon>Endopterygota</taxon>
        <taxon>Coleoptera</taxon>
        <taxon>Polyphaga</taxon>
        <taxon>Cucujiformia</taxon>
        <taxon>Curculionidae</taxon>
        <taxon>Scolytinae</taxon>
        <taxon>Hypothenemus</taxon>
    </lineage>
</organism>
<evidence type="ECO:0000256" key="9">
    <source>
        <dbReference type="ARBA" id="ARBA00040502"/>
    </source>
</evidence>
<evidence type="ECO:0000256" key="11">
    <source>
        <dbReference type="ARBA" id="ARBA00047635"/>
    </source>
</evidence>
<dbReference type="Pfam" id="PF02137">
    <property type="entry name" value="A_deamin"/>
    <property type="match status" value="1"/>
</dbReference>
<evidence type="ECO:0000256" key="6">
    <source>
        <dbReference type="ARBA" id="ARBA00037784"/>
    </source>
</evidence>
<evidence type="ECO:0000256" key="10">
    <source>
        <dbReference type="ARBA" id="ARBA00041760"/>
    </source>
</evidence>
<dbReference type="GO" id="GO:0046872">
    <property type="term" value="F:metal ion binding"/>
    <property type="evidence" value="ECO:0007669"/>
    <property type="project" value="UniProtKB-KW"/>
</dbReference>
<dbReference type="GO" id="GO:0043829">
    <property type="term" value="F:tRNA-specific adenosine-37 deaminase activity"/>
    <property type="evidence" value="ECO:0007669"/>
    <property type="project" value="UniProtKB-EC"/>
</dbReference>
<feature type="domain" description="A to I editase" evidence="12">
    <location>
        <begin position="49"/>
        <end position="357"/>
    </location>
</feature>
<comment type="function">
    <text evidence="6">Specifically deaminates adenosine-37 to inosine in tRNA-Ala.</text>
</comment>
<comment type="similarity">
    <text evidence="7">Belongs to the ADAT1 family.</text>
</comment>
<evidence type="ECO:0000256" key="5">
    <source>
        <dbReference type="ARBA" id="ARBA00037026"/>
    </source>
</evidence>
<keyword evidence="3" id="KW-0378">Hydrolase</keyword>
<evidence type="ECO:0000256" key="8">
    <source>
        <dbReference type="ARBA" id="ARBA00038940"/>
    </source>
</evidence>
<evidence type="ECO:0000256" key="3">
    <source>
        <dbReference type="ARBA" id="ARBA00022801"/>
    </source>
</evidence>
<evidence type="ECO:0000313" key="13">
    <source>
        <dbReference type="EMBL" id="KAL1518256.1"/>
    </source>
</evidence>
<dbReference type="EMBL" id="JBDJPC010000001">
    <property type="protein sequence ID" value="KAL1518256.1"/>
    <property type="molecule type" value="Genomic_DNA"/>
</dbReference>
<evidence type="ECO:0000313" key="14">
    <source>
        <dbReference type="Proteomes" id="UP001566132"/>
    </source>
</evidence>
<keyword evidence="4" id="KW-0862">Zinc</keyword>
<evidence type="ECO:0000256" key="2">
    <source>
        <dbReference type="ARBA" id="ARBA00022723"/>
    </source>
</evidence>
<accession>A0ABD1FG44</accession>
<dbReference type="SMART" id="SM00552">
    <property type="entry name" value="ADEAMc"/>
    <property type="match status" value="1"/>
</dbReference>
<keyword evidence="1" id="KW-0819">tRNA processing</keyword>
<dbReference type="PANTHER" id="PTHR46516:SF1">
    <property type="entry name" value="TRNA-SPECIFIC ADENOSINE DEAMINASE 1"/>
    <property type="match status" value="1"/>
</dbReference>
<evidence type="ECO:0000256" key="7">
    <source>
        <dbReference type="ARBA" id="ARBA00038326"/>
    </source>
</evidence>
<evidence type="ECO:0000256" key="1">
    <source>
        <dbReference type="ARBA" id="ARBA00022694"/>
    </source>
</evidence>
<keyword evidence="2" id="KW-0479">Metal-binding</keyword>
<dbReference type="AlphaFoldDB" id="A0ABD1FG44"/>
<evidence type="ECO:0000259" key="12">
    <source>
        <dbReference type="PROSITE" id="PS50141"/>
    </source>
</evidence>
<dbReference type="InterPro" id="IPR002466">
    <property type="entry name" value="A_deamin"/>
</dbReference>
<keyword evidence="14" id="KW-1185">Reference proteome</keyword>
<comment type="cofactor">
    <cofactor evidence="5">
        <name>1D-myo-inositol hexakisphosphate</name>
        <dbReference type="ChEBI" id="CHEBI:58130"/>
    </cofactor>
</comment>
<dbReference type="PROSITE" id="PS50141">
    <property type="entry name" value="A_DEAMIN_EDITASE"/>
    <property type="match status" value="1"/>
</dbReference>
<dbReference type="EC" id="3.5.4.34" evidence="8"/>
<dbReference type="PANTHER" id="PTHR46516">
    <property type="entry name" value="TRNA-SPECIFIC ADENOSINE DEAMINASE 1"/>
    <property type="match status" value="1"/>
</dbReference>
<gene>
    <name evidence="13" type="ORF">ABEB36_001904</name>
</gene>
<reference evidence="13 14" key="1">
    <citation type="submission" date="2024-05" db="EMBL/GenBank/DDBJ databases">
        <title>Genetic variation in Jamaican populations of the coffee berry borer (Hypothenemus hampei).</title>
        <authorList>
            <person name="Errbii M."/>
            <person name="Myrie A."/>
        </authorList>
    </citation>
    <scope>NUCLEOTIDE SEQUENCE [LARGE SCALE GENOMIC DNA]</scope>
    <source>
        <strain evidence="13">JA-Hopewell-2020-01-JO</strain>
        <tissue evidence="13">Whole body</tissue>
    </source>
</reference>
<sequence length="372" mass="42199">MNNNMQLKIAKLSLEKFDTLPKTGKPQENEWTVLSSIIKEENEQFYVVSLGTGSKCIGKTKMCPNGSIVNDGHAEIMCRRAFLRYLYSQLCHNSQIFTFNKEIMKFSLKTGIKFHFFTTHVPCGDAAIIEQQSINSDQVGPVIPDLPPKKKAKFCQTGAKRVAQNPVQDFNQDVGLVRTKPGRGDPTGSVSCSDKLAKWCHLGIQGALLMFFLECPVYLSSFTILNENAVGEEALKRALYTRLNGNIELKGLFKRHLMEFCWVDLAFFYKKKDETKPCATSMAWLEIGVNGRKQGVTKKHLVQKGRLGICRLELFKLFKEKLALFNVIQIKDDISYGQMKSLSEPYQANWKILKRSFSGWPIKNPNLMDFSV</sequence>
<evidence type="ECO:0000256" key="4">
    <source>
        <dbReference type="ARBA" id="ARBA00022833"/>
    </source>
</evidence>
<proteinExistence type="inferred from homology"/>
<comment type="catalytic activity">
    <reaction evidence="11">
        <text>adenosine(37) in tRNA(Ala) + H2O + H(+) = inosine(37) in tRNA(Ala) + NH4(+)</text>
        <dbReference type="Rhea" id="RHEA:50968"/>
        <dbReference type="Rhea" id="RHEA-COMP:12855"/>
        <dbReference type="Rhea" id="RHEA-COMP:12856"/>
        <dbReference type="ChEBI" id="CHEBI:15377"/>
        <dbReference type="ChEBI" id="CHEBI:15378"/>
        <dbReference type="ChEBI" id="CHEBI:28938"/>
        <dbReference type="ChEBI" id="CHEBI:74411"/>
        <dbReference type="ChEBI" id="CHEBI:82852"/>
        <dbReference type="EC" id="3.5.4.34"/>
    </reaction>
</comment>
<protein>
    <recommendedName>
        <fullName evidence="9">tRNA-specific adenosine deaminase 1</fullName>
        <ecNumber evidence="8">3.5.4.34</ecNumber>
    </recommendedName>
    <alternativeName>
        <fullName evidence="10">tRNA-specific adenosine-37 deaminase</fullName>
    </alternativeName>
</protein>
<dbReference type="GO" id="GO:0008033">
    <property type="term" value="P:tRNA processing"/>
    <property type="evidence" value="ECO:0007669"/>
    <property type="project" value="UniProtKB-KW"/>
</dbReference>
<comment type="caution">
    <text evidence="13">The sequence shown here is derived from an EMBL/GenBank/DDBJ whole genome shotgun (WGS) entry which is preliminary data.</text>
</comment>
<dbReference type="Proteomes" id="UP001566132">
    <property type="component" value="Unassembled WGS sequence"/>
</dbReference>